<proteinExistence type="predicted"/>
<reference evidence="3 4" key="1">
    <citation type="submission" date="2019-06" db="EMBL/GenBank/DDBJ databases">
        <title>Lysobacter alkalisoli sp. nov. isolated from saline soil.</title>
        <authorList>
            <person name="Sun J.-Q."/>
            <person name="Xu L."/>
        </authorList>
    </citation>
    <scope>NUCLEOTIDE SEQUENCE [LARGE SCALE GENOMIC DNA]</scope>
    <source>
        <strain evidence="3 4">JCM 31130</strain>
    </source>
</reference>
<dbReference type="Pfam" id="PF00535">
    <property type="entry name" value="Glycos_transf_2"/>
    <property type="match status" value="2"/>
</dbReference>
<protein>
    <submittedName>
        <fullName evidence="3">Glycosyltransferase family 2 protein</fullName>
    </submittedName>
</protein>
<evidence type="ECO:0000259" key="2">
    <source>
        <dbReference type="Pfam" id="PF00535"/>
    </source>
</evidence>
<evidence type="ECO:0000313" key="3">
    <source>
        <dbReference type="EMBL" id="TQD38945.1"/>
    </source>
</evidence>
<dbReference type="PANTHER" id="PTHR43179">
    <property type="entry name" value="RHAMNOSYLTRANSFERASE WBBL"/>
    <property type="match status" value="1"/>
</dbReference>
<feature type="domain" description="Glycosyltransferase 2-like" evidence="2">
    <location>
        <begin position="678"/>
        <end position="799"/>
    </location>
</feature>
<accession>A0A507ZVZ3</accession>
<dbReference type="EMBL" id="VICE01000154">
    <property type="protein sequence ID" value="TQD38945.1"/>
    <property type="molecule type" value="Genomic_DNA"/>
</dbReference>
<dbReference type="InterPro" id="IPR029044">
    <property type="entry name" value="Nucleotide-diphossugar_trans"/>
</dbReference>
<dbReference type="OrthoDB" id="9179784at2"/>
<dbReference type="AlphaFoldDB" id="A0A507ZVZ3"/>
<feature type="region of interest" description="Disordered" evidence="1">
    <location>
        <begin position="1"/>
        <end position="20"/>
    </location>
</feature>
<keyword evidence="3" id="KW-0808">Transferase</keyword>
<keyword evidence="4" id="KW-1185">Reference proteome</keyword>
<sequence>MQPSISLTPIDMREGAHPGAGRVQASEMPVTAFAPSDGSVLPAGWYVLKGRLGDHPPAQGFSIEARAGAGLRWPVPASLDGLIEPEVAIRLPAPTDVLLVEGLAMGDLQPVAGLELRRISRREALLLTTMAIAGGSGRRNGVLAILVLFGSMCRALVAGGVHAAAGRIEVYYKALLHERLAETLRSRPAYRALQLRLRRGLMPSLGFDARPAGQVHSAGHDTWAATGDDPRFVVSQDVLGSPLPAGWYRFRGRVELLEGYFVGSCLYPDYGRGTNEGALVPLGEPGADGSMDVLLVLPWQTHSLRFDPTTRRATFRLADLRLERLGRARAFLYMLTRIGTGADHAPWRARAGALARFVRGMRGGGVSNATRELFSHYQAVSIRNATGYASWAKKFDTFSPLDAEPLRQRALAMADGPLVSILLPVYQTPERWLRKCIESVIAQAYPNWELCIADDCSPSPHVRAVLDEYSARDARIKVVFRGENGHISKASNSALELATGEYIGLLDHDDELRPHALLEVVEALREQPGLRLVYSDEDKIDENGRRFDPYFKPAWDPDLLRSQNYLCHFTVVDASLVRSVGGFRAGYEGSQDHDLFLRCSERCEASEIHHVPRVLYHWRAIAGSTALQRDAKDYAADAGASAVADHLSRTRAAASVVQLPHGHYRTVWRLPDPAPKVSIIIPTRDRPDLLKTCVSSIRERTNYPDFELVIVDNQSSDPEALAYLSSLSSSEDVTVLAYDAPFNFSAINNWAVAQCRGEVVALLNNDIEVIQADWLREMVSLASRRDVGAVGAMLYYPNDCIQHAGVVLGVGGVANHAYVGKPRGYPGHGGRAKVLQSMSAVTAACLVVRKEAYLQVGGLDESFQVAFNDIDFCLRLGQAGLRNLWTPFAELYHHESASRGSDDTPEKSERFRGEVSRMEQRWGELLYADPAYNPNLTLMGTDFALAFPPRSISRTGSALAR</sequence>
<dbReference type="CDD" id="cd04186">
    <property type="entry name" value="GT_2_like_c"/>
    <property type="match status" value="1"/>
</dbReference>
<organism evidence="3 4">
    <name type="scientific">Marilutibacter aestuarii</name>
    <dbReference type="NCBI Taxonomy" id="1706195"/>
    <lineage>
        <taxon>Bacteria</taxon>
        <taxon>Pseudomonadati</taxon>
        <taxon>Pseudomonadota</taxon>
        <taxon>Gammaproteobacteria</taxon>
        <taxon>Lysobacterales</taxon>
        <taxon>Lysobacteraceae</taxon>
        <taxon>Marilutibacter</taxon>
    </lineage>
</organism>
<dbReference type="GO" id="GO:0016757">
    <property type="term" value="F:glycosyltransferase activity"/>
    <property type="evidence" value="ECO:0007669"/>
    <property type="project" value="UniProtKB-KW"/>
</dbReference>
<dbReference type="SUPFAM" id="SSF53448">
    <property type="entry name" value="Nucleotide-diphospho-sugar transferases"/>
    <property type="match status" value="2"/>
</dbReference>
<dbReference type="RefSeq" id="WP_141519740.1">
    <property type="nucleotide sequence ID" value="NZ_VICE01000154.1"/>
</dbReference>
<evidence type="ECO:0000256" key="1">
    <source>
        <dbReference type="SAM" id="MobiDB-lite"/>
    </source>
</evidence>
<feature type="domain" description="Glycosyltransferase 2-like" evidence="2">
    <location>
        <begin position="420"/>
        <end position="577"/>
    </location>
</feature>
<dbReference type="CDD" id="cd04184">
    <property type="entry name" value="GT2_RfbC_Mx_like"/>
    <property type="match status" value="1"/>
</dbReference>
<comment type="caution">
    <text evidence="3">The sequence shown here is derived from an EMBL/GenBank/DDBJ whole genome shotgun (WGS) entry which is preliminary data.</text>
</comment>
<gene>
    <name evidence="3" type="ORF">FKV25_15765</name>
</gene>
<dbReference type="Gene3D" id="3.90.550.10">
    <property type="entry name" value="Spore Coat Polysaccharide Biosynthesis Protein SpsA, Chain A"/>
    <property type="match status" value="2"/>
</dbReference>
<dbReference type="PANTHER" id="PTHR43179:SF7">
    <property type="entry name" value="RHAMNOSYLTRANSFERASE WBBL"/>
    <property type="match status" value="1"/>
</dbReference>
<name>A0A507ZVZ3_9GAMM</name>
<evidence type="ECO:0000313" key="4">
    <source>
        <dbReference type="Proteomes" id="UP000318212"/>
    </source>
</evidence>
<dbReference type="Proteomes" id="UP000318212">
    <property type="component" value="Unassembled WGS sequence"/>
</dbReference>
<dbReference type="InterPro" id="IPR001173">
    <property type="entry name" value="Glyco_trans_2-like"/>
</dbReference>